<gene>
    <name evidence="4" type="ORF">CUJ83_07500</name>
</gene>
<sequence>MMLNELISVLENIAPPDMAEDFDAGKIGLIIKGTDTVNKVATALDPTTDVIKKAIEMDAQMLITHHTLIWSPVNKISVGLGNQLRLLLDNDMSLYSMHTNYDRAEGGVNDVLSGMLGLKSVQGAEMGRIGIVDEIPLREFAKHVSEKLGSPVEYTGNGKKRIKKVLVIGGSGFKEGLGIAKKLNADAIVSSELKHDIIRDSDNVALISAPHYHTEAPAMKALAERLSTFVPSVFIDDPPGIEVISCGDRDI</sequence>
<name>A0AAP2RER8_9EURY</name>
<evidence type="ECO:0000256" key="2">
    <source>
        <dbReference type="ARBA" id="ARBA00022723"/>
    </source>
</evidence>
<comment type="similarity">
    <text evidence="1">Belongs to the GTP cyclohydrolase I type 2/NIF3 family.</text>
</comment>
<accession>A0AAP2RER8</accession>
<proteinExistence type="inferred from homology"/>
<dbReference type="RefSeq" id="WP_230741676.1">
    <property type="nucleotide sequence ID" value="NZ_PGCK01000005.1"/>
</dbReference>
<dbReference type="Gene3D" id="3.40.1390.30">
    <property type="entry name" value="NIF3 (NGG1p interacting factor 3)-like"/>
    <property type="match status" value="2"/>
</dbReference>
<dbReference type="GO" id="GO:0046872">
    <property type="term" value="F:metal ion binding"/>
    <property type="evidence" value="ECO:0007669"/>
    <property type="project" value="UniProtKB-KW"/>
</dbReference>
<evidence type="ECO:0000256" key="3">
    <source>
        <dbReference type="PIRSR" id="PIRSR602678-1"/>
    </source>
</evidence>
<reference evidence="4 5" key="1">
    <citation type="submission" date="2017-11" db="EMBL/GenBank/DDBJ databases">
        <title>Isolation and Characterization of Family Methanocellaceae Species from Potential Methane Hydrate Area Offshore Southwestern Taiwan.</title>
        <authorList>
            <person name="Zhang W.-L."/>
            <person name="Chen W.-C."/>
            <person name="Lai M.-C."/>
            <person name="Chen S.-C."/>
        </authorList>
    </citation>
    <scope>NUCLEOTIDE SEQUENCE [LARGE SCALE GENOMIC DNA]</scope>
    <source>
        <strain evidence="4 5">CWC-04</strain>
    </source>
</reference>
<dbReference type="Proteomes" id="UP001320159">
    <property type="component" value="Unassembled WGS sequence"/>
</dbReference>
<dbReference type="Pfam" id="PF01784">
    <property type="entry name" value="DUF34_NIF3"/>
    <property type="match status" value="1"/>
</dbReference>
<organism evidence="4 5">
    <name type="scientific">Methanooceanicella nereidis</name>
    <dbReference type="NCBI Taxonomy" id="2052831"/>
    <lineage>
        <taxon>Archaea</taxon>
        <taxon>Methanobacteriati</taxon>
        <taxon>Methanobacteriota</taxon>
        <taxon>Stenosarchaea group</taxon>
        <taxon>Methanomicrobia</taxon>
        <taxon>Methanocellales</taxon>
        <taxon>Methanocellaceae</taxon>
        <taxon>Methanooceanicella</taxon>
    </lineage>
</organism>
<dbReference type="PANTHER" id="PTHR13799:SF14">
    <property type="entry name" value="GTP CYCLOHYDROLASE 1 TYPE 2 HOMOLOG"/>
    <property type="match status" value="1"/>
</dbReference>
<comment type="caution">
    <text evidence="4">The sequence shown here is derived from an EMBL/GenBank/DDBJ whole genome shotgun (WGS) entry which is preliminary data.</text>
</comment>
<evidence type="ECO:0000313" key="4">
    <source>
        <dbReference type="EMBL" id="MCD1294842.1"/>
    </source>
</evidence>
<dbReference type="SUPFAM" id="SSF102705">
    <property type="entry name" value="NIF3 (NGG1p interacting factor 3)-like"/>
    <property type="match status" value="1"/>
</dbReference>
<dbReference type="NCBIfam" id="TIGR00486">
    <property type="entry name" value="YbgI_SA1388"/>
    <property type="match status" value="1"/>
</dbReference>
<feature type="binding site" evidence="3">
    <location>
        <position position="65"/>
    </location>
    <ligand>
        <name>a divalent metal cation</name>
        <dbReference type="ChEBI" id="CHEBI:60240"/>
        <label>1</label>
    </ligand>
</feature>
<dbReference type="AlphaFoldDB" id="A0AAP2RER8"/>
<dbReference type="EMBL" id="PGCK01000005">
    <property type="protein sequence ID" value="MCD1294842.1"/>
    <property type="molecule type" value="Genomic_DNA"/>
</dbReference>
<dbReference type="PANTHER" id="PTHR13799">
    <property type="entry name" value="NGG1 INTERACTING FACTOR 3"/>
    <property type="match status" value="1"/>
</dbReference>
<feature type="binding site" evidence="3">
    <location>
        <position position="66"/>
    </location>
    <ligand>
        <name>a divalent metal cation</name>
        <dbReference type="ChEBI" id="CHEBI:60240"/>
        <label>1</label>
    </ligand>
</feature>
<evidence type="ECO:0000313" key="5">
    <source>
        <dbReference type="Proteomes" id="UP001320159"/>
    </source>
</evidence>
<keyword evidence="2 3" id="KW-0479">Metal-binding</keyword>
<feature type="binding site" evidence="3">
    <location>
        <position position="211"/>
    </location>
    <ligand>
        <name>a divalent metal cation</name>
        <dbReference type="ChEBI" id="CHEBI:60240"/>
        <label>1</label>
    </ligand>
</feature>
<dbReference type="InterPro" id="IPR002678">
    <property type="entry name" value="DUF34/NIF3"/>
</dbReference>
<dbReference type="GO" id="GO:0005737">
    <property type="term" value="C:cytoplasm"/>
    <property type="evidence" value="ECO:0007669"/>
    <property type="project" value="TreeGrafter"/>
</dbReference>
<dbReference type="InterPro" id="IPR036069">
    <property type="entry name" value="DUF34/NIF3_sf"/>
</dbReference>
<feature type="binding site" evidence="3">
    <location>
        <position position="215"/>
    </location>
    <ligand>
        <name>a divalent metal cation</name>
        <dbReference type="ChEBI" id="CHEBI:60240"/>
        <label>2</label>
    </ligand>
</feature>
<feature type="binding site" evidence="3">
    <location>
        <position position="102"/>
    </location>
    <ligand>
        <name>a divalent metal cation</name>
        <dbReference type="ChEBI" id="CHEBI:60240"/>
        <label>1</label>
    </ligand>
</feature>
<protein>
    <submittedName>
        <fullName evidence="4">Nif3-like dinuclear metal center hexameric protein</fullName>
    </submittedName>
</protein>
<keyword evidence="5" id="KW-1185">Reference proteome</keyword>
<dbReference type="FunFam" id="3.40.1390.30:FF:000001">
    <property type="entry name" value="GTP cyclohydrolase 1 type 2"/>
    <property type="match status" value="1"/>
</dbReference>
<evidence type="ECO:0000256" key="1">
    <source>
        <dbReference type="ARBA" id="ARBA00006964"/>
    </source>
</evidence>